<dbReference type="STRING" id="861298.SAMN04488136_11372"/>
<protein>
    <submittedName>
        <fullName evidence="7">Protein CpxP</fullName>
    </submittedName>
</protein>
<feature type="region of interest" description="Disordered" evidence="5">
    <location>
        <begin position="152"/>
        <end position="181"/>
    </location>
</feature>
<gene>
    <name evidence="7" type="ORF">SAMN04488136_11372</name>
</gene>
<evidence type="ECO:0000256" key="4">
    <source>
        <dbReference type="ARBA" id="ARBA00022764"/>
    </source>
</evidence>
<dbReference type="PANTHER" id="PTHR38102:SF1">
    <property type="entry name" value="PERIPLASMIC CHAPERONE SPY"/>
    <property type="match status" value="1"/>
</dbReference>
<keyword evidence="3 6" id="KW-0732">Signal</keyword>
<evidence type="ECO:0000256" key="1">
    <source>
        <dbReference type="ARBA" id="ARBA00004418"/>
    </source>
</evidence>
<dbReference type="PANTHER" id="PTHR38102">
    <property type="entry name" value="PERIPLASMIC CHAPERONE SPY"/>
    <property type="match status" value="1"/>
</dbReference>
<comment type="similarity">
    <text evidence="2">Belongs to the CpxP/Spy family.</text>
</comment>
<evidence type="ECO:0000256" key="5">
    <source>
        <dbReference type="SAM" id="MobiDB-lite"/>
    </source>
</evidence>
<accession>A0A1G8BHQ9</accession>
<keyword evidence="8" id="KW-1185">Reference proteome</keyword>
<keyword evidence="4" id="KW-0574">Periplasm</keyword>
<dbReference type="CDD" id="cd09916">
    <property type="entry name" value="CpxP_like"/>
    <property type="match status" value="1"/>
</dbReference>
<feature type="chain" id="PRO_5011517913" evidence="6">
    <location>
        <begin position="26"/>
        <end position="181"/>
    </location>
</feature>
<dbReference type="Pfam" id="PF07813">
    <property type="entry name" value="LTXXQ"/>
    <property type="match status" value="1"/>
</dbReference>
<dbReference type="RefSeq" id="WP_093274094.1">
    <property type="nucleotide sequence ID" value="NZ_FNDD01000013.1"/>
</dbReference>
<dbReference type="InterPro" id="IPR012899">
    <property type="entry name" value="LTXXQ"/>
</dbReference>
<evidence type="ECO:0000256" key="2">
    <source>
        <dbReference type="ARBA" id="ARBA00008441"/>
    </source>
</evidence>
<sequence length="181" mass="20508">MKTTKKLMLIALMAPFALGSASALASGEKTPPPPGPGPKGFDQMCHGGFERGMFKELGLSDAQKTQLKEMREKGREAMKDEMEKNFATHREEMKAFQAQEQKLVLADNFDQAAANALAKQMAEKQAERRVEMMSKRHDMLSVLTAEQKQKYAQLMQDRQQSCEQKMADHMKHKRKMATDQE</sequence>
<evidence type="ECO:0000256" key="6">
    <source>
        <dbReference type="SAM" id="SignalP"/>
    </source>
</evidence>
<organism evidence="7 8">
    <name type="scientific">Vibrio xiamenensis</name>
    <dbReference type="NCBI Taxonomy" id="861298"/>
    <lineage>
        <taxon>Bacteria</taxon>
        <taxon>Pseudomonadati</taxon>
        <taxon>Pseudomonadota</taxon>
        <taxon>Gammaproteobacteria</taxon>
        <taxon>Vibrionales</taxon>
        <taxon>Vibrionaceae</taxon>
        <taxon>Vibrio</taxon>
    </lineage>
</organism>
<evidence type="ECO:0000256" key="3">
    <source>
        <dbReference type="ARBA" id="ARBA00022729"/>
    </source>
</evidence>
<dbReference type="Proteomes" id="UP000198854">
    <property type="component" value="Unassembled WGS sequence"/>
</dbReference>
<dbReference type="GO" id="GO:0030288">
    <property type="term" value="C:outer membrane-bounded periplasmic space"/>
    <property type="evidence" value="ECO:0007669"/>
    <property type="project" value="TreeGrafter"/>
</dbReference>
<dbReference type="EMBL" id="FNDD01000013">
    <property type="protein sequence ID" value="SDH32563.1"/>
    <property type="molecule type" value="Genomic_DNA"/>
</dbReference>
<dbReference type="InterPro" id="IPR052211">
    <property type="entry name" value="Cpx_auxiliary_protein"/>
</dbReference>
<proteinExistence type="inferred from homology"/>
<reference evidence="7 8" key="1">
    <citation type="submission" date="2016-10" db="EMBL/GenBank/DDBJ databases">
        <authorList>
            <person name="de Groot N.N."/>
        </authorList>
    </citation>
    <scope>NUCLEOTIDE SEQUENCE [LARGE SCALE GENOMIC DNA]</scope>
    <source>
        <strain evidence="7 8">CGMCC 1.10228</strain>
    </source>
</reference>
<feature type="signal peptide" evidence="6">
    <location>
        <begin position="1"/>
        <end position="25"/>
    </location>
</feature>
<evidence type="ECO:0000313" key="7">
    <source>
        <dbReference type="EMBL" id="SDH32563.1"/>
    </source>
</evidence>
<dbReference type="GO" id="GO:0051082">
    <property type="term" value="F:unfolded protein binding"/>
    <property type="evidence" value="ECO:0007669"/>
    <property type="project" value="TreeGrafter"/>
</dbReference>
<dbReference type="NCBIfam" id="NF009391">
    <property type="entry name" value="PRK12750.1"/>
    <property type="match status" value="1"/>
</dbReference>
<comment type="subcellular location">
    <subcellularLocation>
        <location evidence="1">Periplasm</location>
    </subcellularLocation>
</comment>
<dbReference type="OrthoDB" id="6105813at2"/>
<dbReference type="Gene3D" id="1.20.120.1490">
    <property type="match status" value="1"/>
</dbReference>
<evidence type="ECO:0000313" key="8">
    <source>
        <dbReference type="Proteomes" id="UP000198854"/>
    </source>
</evidence>
<feature type="region of interest" description="Disordered" evidence="5">
    <location>
        <begin position="23"/>
        <end position="46"/>
    </location>
</feature>
<dbReference type="AlphaFoldDB" id="A0A1G8BHQ9"/>
<name>A0A1G8BHQ9_9VIBR</name>